<protein>
    <submittedName>
        <fullName evidence="7">MFS general substrate transporter</fullName>
    </submittedName>
</protein>
<dbReference type="Proteomes" id="UP000799757">
    <property type="component" value="Unassembled WGS sequence"/>
</dbReference>
<organism evidence="7 8">
    <name type="scientific">Melanomma pulvis-pyrius CBS 109.77</name>
    <dbReference type="NCBI Taxonomy" id="1314802"/>
    <lineage>
        <taxon>Eukaryota</taxon>
        <taxon>Fungi</taxon>
        <taxon>Dikarya</taxon>
        <taxon>Ascomycota</taxon>
        <taxon>Pezizomycotina</taxon>
        <taxon>Dothideomycetes</taxon>
        <taxon>Pleosporomycetidae</taxon>
        <taxon>Pleosporales</taxon>
        <taxon>Melanommataceae</taxon>
        <taxon>Melanomma</taxon>
    </lineage>
</organism>
<keyword evidence="2 6" id="KW-0812">Transmembrane</keyword>
<feature type="transmembrane region" description="Helical" evidence="6">
    <location>
        <begin position="294"/>
        <end position="313"/>
    </location>
</feature>
<evidence type="ECO:0000256" key="4">
    <source>
        <dbReference type="ARBA" id="ARBA00023136"/>
    </source>
</evidence>
<dbReference type="PANTHER" id="PTHR23502">
    <property type="entry name" value="MAJOR FACILITATOR SUPERFAMILY"/>
    <property type="match status" value="1"/>
</dbReference>
<feature type="region of interest" description="Disordered" evidence="5">
    <location>
        <begin position="501"/>
        <end position="538"/>
    </location>
</feature>
<accession>A0A6A6X1V3</accession>
<feature type="transmembrane region" description="Helical" evidence="6">
    <location>
        <begin position="468"/>
        <end position="489"/>
    </location>
</feature>
<feature type="transmembrane region" description="Helical" evidence="6">
    <location>
        <begin position="213"/>
        <end position="233"/>
    </location>
</feature>
<reference evidence="7" key="1">
    <citation type="journal article" date="2020" name="Stud. Mycol.">
        <title>101 Dothideomycetes genomes: a test case for predicting lifestyles and emergence of pathogens.</title>
        <authorList>
            <person name="Haridas S."/>
            <person name="Albert R."/>
            <person name="Binder M."/>
            <person name="Bloem J."/>
            <person name="Labutti K."/>
            <person name="Salamov A."/>
            <person name="Andreopoulos B."/>
            <person name="Baker S."/>
            <person name="Barry K."/>
            <person name="Bills G."/>
            <person name="Bluhm B."/>
            <person name="Cannon C."/>
            <person name="Castanera R."/>
            <person name="Culley D."/>
            <person name="Daum C."/>
            <person name="Ezra D."/>
            <person name="Gonzalez J."/>
            <person name="Henrissat B."/>
            <person name="Kuo A."/>
            <person name="Liang C."/>
            <person name="Lipzen A."/>
            <person name="Lutzoni F."/>
            <person name="Magnuson J."/>
            <person name="Mondo S."/>
            <person name="Nolan M."/>
            <person name="Ohm R."/>
            <person name="Pangilinan J."/>
            <person name="Park H.-J."/>
            <person name="Ramirez L."/>
            <person name="Alfaro M."/>
            <person name="Sun H."/>
            <person name="Tritt A."/>
            <person name="Yoshinaga Y."/>
            <person name="Zwiers L.-H."/>
            <person name="Turgeon B."/>
            <person name="Goodwin S."/>
            <person name="Spatafora J."/>
            <person name="Crous P."/>
            <person name="Grigoriev I."/>
        </authorList>
    </citation>
    <scope>NUCLEOTIDE SEQUENCE</scope>
    <source>
        <strain evidence="7">CBS 109.77</strain>
    </source>
</reference>
<feature type="transmembrane region" description="Helical" evidence="6">
    <location>
        <begin position="401"/>
        <end position="423"/>
    </location>
</feature>
<name>A0A6A6X1V3_9PLEO</name>
<dbReference type="InterPro" id="IPR011701">
    <property type="entry name" value="MFS"/>
</dbReference>
<dbReference type="GO" id="GO:0005886">
    <property type="term" value="C:plasma membrane"/>
    <property type="evidence" value="ECO:0007669"/>
    <property type="project" value="TreeGrafter"/>
</dbReference>
<proteinExistence type="predicted"/>
<sequence length="538" mass="60417">MADISRQTSDSSSPFADKNELTQGVTQVQTKEPVITADGRQILQLEDAFEKTGYAFSLKRKWWILTVVALCQTSMNYNAAVYSNAVSPLNDYYHITNARHGMIAFLVTYAFGCELWAPWSEEIGRWPVMQLSLFLVNLTQILAGASTSWNQVLIARVLGGLFSAGGSVTLGMVADMFSADEQSHAVLWVSLWSCLGSVIGGICGGPIEHYLPWRWNFWIQLIFGAVVQAIHAFTVPETRATIMLDEEAKKRRMQNPSANIYGPNEIRPRKERFSMKEILATMWRPYYMLMTEPIVLFLSLLSGFSDALIFSFLESYGYVFKQWNFNPSQFGLAMIPLLIGYVLSYFSFFPVIKRQNWKRNNGRGEELTSESRLWWLLWIVPLLPIGILGGAFVSTGPPLPWIAPLLFSVLIGMANYAIYYATIDYMVAAYGGKYSASATGGNGFARDFLAGMCALYTGPMYKTLKPKMSGLLLFGVSFVVCIPVYVIYWKGPQIRKRSKMAQEVADGEEQRAAEKARDAHLQQDRADQHQEGLKISMA</sequence>
<feature type="compositionally biased region" description="Polar residues" evidence="5">
    <location>
        <begin position="1"/>
        <end position="14"/>
    </location>
</feature>
<dbReference type="InterPro" id="IPR036259">
    <property type="entry name" value="MFS_trans_sf"/>
</dbReference>
<dbReference type="AlphaFoldDB" id="A0A6A6X1V3"/>
<feature type="transmembrane region" description="Helical" evidence="6">
    <location>
        <begin position="373"/>
        <end position="395"/>
    </location>
</feature>
<dbReference type="PANTHER" id="PTHR23502:SF3">
    <property type="entry name" value="MAJOR FACILITATOR SUPERFAMILY (MFS) PROFILE DOMAIN-CONTAINING PROTEIN-RELATED"/>
    <property type="match status" value="1"/>
</dbReference>
<dbReference type="FunFam" id="1.20.1250.20:FF:000088">
    <property type="entry name" value="MFS multidrug transporter, putative"/>
    <property type="match status" value="1"/>
</dbReference>
<keyword evidence="8" id="KW-1185">Reference proteome</keyword>
<feature type="region of interest" description="Disordered" evidence="5">
    <location>
        <begin position="1"/>
        <end position="22"/>
    </location>
</feature>
<dbReference type="Pfam" id="PF07690">
    <property type="entry name" value="MFS_1"/>
    <property type="match status" value="1"/>
</dbReference>
<dbReference type="Gene3D" id="1.20.1250.20">
    <property type="entry name" value="MFS general substrate transporter like domains"/>
    <property type="match status" value="1"/>
</dbReference>
<feature type="compositionally biased region" description="Basic and acidic residues" evidence="5">
    <location>
        <begin position="508"/>
        <end position="532"/>
    </location>
</feature>
<evidence type="ECO:0000313" key="7">
    <source>
        <dbReference type="EMBL" id="KAF2790103.1"/>
    </source>
</evidence>
<keyword evidence="3 6" id="KW-1133">Transmembrane helix</keyword>
<dbReference type="GO" id="GO:0022857">
    <property type="term" value="F:transmembrane transporter activity"/>
    <property type="evidence" value="ECO:0007669"/>
    <property type="project" value="InterPro"/>
</dbReference>
<feature type="transmembrane region" description="Helical" evidence="6">
    <location>
        <begin position="100"/>
        <end position="119"/>
    </location>
</feature>
<feature type="transmembrane region" description="Helical" evidence="6">
    <location>
        <begin position="153"/>
        <end position="173"/>
    </location>
</feature>
<evidence type="ECO:0000256" key="6">
    <source>
        <dbReference type="SAM" id="Phobius"/>
    </source>
</evidence>
<dbReference type="OrthoDB" id="5376138at2759"/>
<evidence type="ECO:0000256" key="3">
    <source>
        <dbReference type="ARBA" id="ARBA00022989"/>
    </source>
</evidence>
<gene>
    <name evidence="7" type="ORF">K505DRAFT_312017</name>
</gene>
<evidence type="ECO:0000256" key="2">
    <source>
        <dbReference type="ARBA" id="ARBA00022692"/>
    </source>
</evidence>
<feature type="transmembrane region" description="Helical" evidence="6">
    <location>
        <begin position="185"/>
        <end position="207"/>
    </location>
</feature>
<feature type="transmembrane region" description="Helical" evidence="6">
    <location>
        <begin position="333"/>
        <end position="352"/>
    </location>
</feature>
<keyword evidence="4 6" id="KW-0472">Membrane</keyword>
<evidence type="ECO:0000313" key="8">
    <source>
        <dbReference type="Proteomes" id="UP000799757"/>
    </source>
</evidence>
<evidence type="ECO:0000256" key="1">
    <source>
        <dbReference type="ARBA" id="ARBA00004141"/>
    </source>
</evidence>
<dbReference type="EMBL" id="MU002094">
    <property type="protein sequence ID" value="KAF2790103.1"/>
    <property type="molecule type" value="Genomic_DNA"/>
</dbReference>
<comment type="subcellular location">
    <subcellularLocation>
        <location evidence="1">Membrane</location>
        <topology evidence="1">Multi-pass membrane protein</topology>
    </subcellularLocation>
</comment>
<evidence type="ECO:0000256" key="5">
    <source>
        <dbReference type="SAM" id="MobiDB-lite"/>
    </source>
</evidence>
<dbReference type="SUPFAM" id="SSF103473">
    <property type="entry name" value="MFS general substrate transporter"/>
    <property type="match status" value="1"/>
</dbReference>